<gene>
    <name evidence="2" type="ORF">Adt_23611</name>
</gene>
<reference evidence="3" key="1">
    <citation type="submission" date="2024-07" db="EMBL/GenBank/DDBJ databases">
        <title>Two chromosome-level genome assemblies of Korean endemic species Abeliophyllum distichum and Forsythia ovata (Oleaceae).</title>
        <authorList>
            <person name="Jang H."/>
        </authorList>
    </citation>
    <scope>NUCLEOTIDE SEQUENCE [LARGE SCALE GENOMIC DNA]</scope>
</reference>
<protein>
    <submittedName>
        <fullName evidence="2">Uncharacterized protein</fullName>
    </submittedName>
</protein>
<dbReference type="Proteomes" id="UP001604336">
    <property type="component" value="Unassembled WGS sequence"/>
</dbReference>
<evidence type="ECO:0000256" key="1">
    <source>
        <dbReference type="SAM" id="MobiDB-lite"/>
    </source>
</evidence>
<feature type="region of interest" description="Disordered" evidence="1">
    <location>
        <begin position="16"/>
        <end position="41"/>
    </location>
</feature>
<accession>A0ABD1SC64</accession>
<keyword evidence="3" id="KW-1185">Reference proteome</keyword>
<evidence type="ECO:0000313" key="2">
    <source>
        <dbReference type="EMBL" id="KAL2498061.1"/>
    </source>
</evidence>
<name>A0ABD1SC64_9LAMI</name>
<proteinExistence type="predicted"/>
<evidence type="ECO:0000313" key="3">
    <source>
        <dbReference type="Proteomes" id="UP001604336"/>
    </source>
</evidence>
<sequence length="220" mass="24076">MPKPRPSEFQYHHYLQPPYHHHRRDTSQDSAKSQPISFLPPKEASTRCLGLPLGTRPNLILSPSFLPKKHRLAAWPFHLGLGQIAAYLLPSFQGNIASLLGPPTRDSAKSQPISFHSPKGASPRCLALPPGTRPNHSLSPFFLPKKHRLVAWPSHLGLGQIAAYLITSSQGSIASLLGPSTRDSAKSQLNSFLPPKKASPRCLAFPPGTRPNRSLSLSFQ</sequence>
<dbReference type="EMBL" id="JBFOLK010000007">
    <property type="protein sequence ID" value="KAL2498061.1"/>
    <property type="molecule type" value="Genomic_DNA"/>
</dbReference>
<dbReference type="AlphaFoldDB" id="A0ABD1SC64"/>
<comment type="caution">
    <text evidence="2">The sequence shown here is derived from an EMBL/GenBank/DDBJ whole genome shotgun (WGS) entry which is preliminary data.</text>
</comment>
<organism evidence="2 3">
    <name type="scientific">Abeliophyllum distichum</name>
    <dbReference type="NCBI Taxonomy" id="126358"/>
    <lineage>
        <taxon>Eukaryota</taxon>
        <taxon>Viridiplantae</taxon>
        <taxon>Streptophyta</taxon>
        <taxon>Embryophyta</taxon>
        <taxon>Tracheophyta</taxon>
        <taxon>Spermatophyta</taxon>
        <taxon>Magnoliopsida</taxon>
        <taxon>eudicotyledons</taxon>
        <taxon>Gunneridae</taxon>
        <taxon>Pentapetalae</taxon>
        <taxon>asterids</taxon>
        <taxon>lamiids</taxon>
        <taxon>Lamiales</taxon>
        <taxon>Oleaceae</taxon>
        <taxon>Forsythieae</taxon>
        <taxon>Abeliophyllum</taxon>
    </lineage>
</organism>